<name>A0A6G8Q176_9ACTN</name>
<reference evidence="1 2" key="1">
    <citation type="submission" date="2019-10" db="EMBL/GenBank/DDBJ databases">
        <title>Rubrobacter sp nov SCSIO 52915 isolated from a deep-sea sediment in the South China Sea.</title>
        <authorList>
            <person name="Chen R.W."/>
        </authorList>
    </citation>
    <scope>NUCLEOTIDE SEQUENCE [LARGE SCALE GENOMIC DNA]</scope>
    <source>
        <strain evidence="1 2">SCSIO 52915</strain>
    </source>
</reference>
<gene>
    <name evidence="1" type="ORF">GBA65_18830</name>
</gene>
<evidence type="ECO:0000313" key="1">
    <source>
        <dbReference type="EMBL" id="QIN80234.1"/>
    </source>
</evidence>
<organism evidence="1 2">
    <name type="scientific">Rubrobacter marinus</name>
    <dbReference type="NCBI Taxonomy" id="2653852"/>
    <lineage>
        <taxon>Bacteria</taxon>
        <taxon>Bacillati</taxon>
        <taxon>Actinomycetota</taxon>
        <taxon>Rubrobacteria</taxon>
        <taxon>Rubrobacterales</taxon>
        <taxon>Rubrobacteraceae</taxon>
        <taxon>Rubrobacter</taxon>
    </lineage>
</organism>
<proteinExistence type="predicted"/>
<dbReference type="EMBL" id="CP045121">
    <property type="protein sequence ID" value="QIN80234.1"/>
    <property type="molecule type" value="Genomic_DNA"/>
</dbReference>
<sequence length="125" mass="13779">MGKTREAGEAGATLRMRVLAAVVAAVFLALWAPEPALARNITSSGGPNGPCGPNSSVVLKLKYKGDASISYMNRDGTYRLIPLPTHYFSFPETFRTNQDGLEWWRLRVVTDWGWVSDMGSYGYCD</sequence>
<dbReference type="Proteomes" id="UP000502706">
    <property type="component" value="Chromosome"/>
</dbReference>
<dbReference type="RefSeq" id="WP_166397907.1">
    <property type="nucleotide sequence ID" value="NZ_CP045121.1"/>
</dbReference>
<dbReference type="KEGG" id="rmar:GBA65_18830"/>
<keyword evidence="2" id="KW-1185">Reference proteome</keyword>
<accession>A0A6G8Q176</accession>
<evidence type="ECO:0000313" key="2">
    <source>
        <dbReference type="Proteomes" id="UP000502706"/>
    </source>
</evidence>
<dbReference type="AlphaFoldDB" id="A0A6G8Q176"/>
<protein>
    <submittedName>
        <fullName evidence="1">Uncharacterized protein</fullName>
    </submittedName>
</protein>